<evidence type="ECO:0000256" key="2">
    <source>
        <dbReference type="ARBA" id="ARBA00010671"/>
    </source>
</evidence>
<name>A0A9D1KYS9_9FIRM</name>
<comment type="similarity">
    <text evidence="2">Belongs to the Orn/Lys/Arg decarboxylase class-I family.</text>
</comment>
<evidence type="ECO:0000256" key="3">
    <source>
        <dbReference type="ARBA" id="ARBA00022793"/>
    </source>
</evidence>
<dbReference type="Pfam" id="PF01276">
    <property type="entry name" value="OKR_DC_1"/>
    <property type="match status" value="1"/>
</dbReference>
<evidence type="ECO:0000259" key="6">
    <source>
        <dbReference type="Pfam" id="PF01276"/>
    </source>
</evidence>
<reference evidence="8" key="2">
    <citation type="journal article" date="2021" name="PeerJ">
        <title>Extensive microbial diversity within the chicken gut microbiome revealed by metagenomics and culture.</title>
        <authorList>
            <person name="Gilroy R."/>
            <person name="Ravi A."/>
            <person name="Getino M."/>
            <person name="Pursley I."/>
            <person name="Horton D.L."/>
            <person name="Alikhan N.F."/>
            <person name="Baker D."/>
            <person name="Gharbi K."/>
            <person name="Hall N."/>
            <person name="Watson M."/>
            <person name="Adriaenssens E.M."/>
            <person name="Foster-Nyarko E."/>
            <person name="Jarju S."/>
            <person name="Secka A."/>
            <person name="Antonio M."/>
            <person name="Oren A."/>
            <person name="Chaudhuri R.R."/>
            <person name="La Ragione R."/>
            <person name="Hildebrand F."/>
            <person name="Pallen M.J."/>
        </authorList>
    </citation>
    <scope>NUCLEOTIDE SEQUENCE</scope>
    <source>
        <strain evidence="8">2830</strain>
    </source>
</reference>
<dbReference type="Gene3D" id="3.40.640.10">
    <property type="entry name" value="Type I PLP-dependent aspartate aminotransferase-like (Major domain)"/>
    <property type="match status" value="1"/>
</dbReference>
<accession>A0A9D1KYS9</accession>
<dbReference type="GO" id="GO:0008483">
    <property type="term" value="F:transaminase activity"/>
    <property type="evidence" value="ECO:0007669"/>
    <property type="project" value="UniProtKB-KW"/>
</dbReference>
<dbReference type="SUPFAM" id="SSF53383">
    <property type="entry name" value="PLP-dependent transferases"/>
    <property type="match status" value="1"/>
</dbReference>
<dbReference type="InterPro" id="IPR015424">
    <property type="entry name" value="PyrdxlP-dep_Trfase"/>
</dbReference>
<dbReference type="SUPFAM" id="SSF55904">
    <property type="entry name" value="Ornithine decarboxylase C-terminal domain"/>
    <property type="match status" value="1"/>
</dbReference>
<dbReference type="PANTHER" id="PTHR43277:SF4">
    <property type="entry name" value="ARGININE DECARBOXYLASE"/>
    <property type="match status" value="1"/>
</dbReference>
<evidence type="ECO:0000259" key="7">
    <source>
        <dbReference type="Pfam" id="PF03711"/>
    </source>
</evidence>
<dbReference type="InterPro" id="IPR052357">
    <property type="entry name" value="Orn_Lys_Arg_decarboxylase-I"/>
</dbReference>
<comment type="cofactor">
    <cofactor evidence="1">
        <name>pyridoxal 5'-phosphate</name>
        <dbReference type="ChEBI" id="CHEBI:597326"/>
    </cofactor>
</comment>
<keyword evidence="5" id="KW-0456">Lyase</keyword>
<sequence length="469" mass="48857">MHNNETPLVDAIAAYIAKGRQRGHMPGHKGQARGLLSSFGELAAWDVTEADGLDDLHAPEGAILCAEHLMALAVGALKAYFLVNGATAGIQAAILAAVKPGEMLLLPRNAHRAAWTAMALGDIRPLWLEVPQTAAGLPLAVMPEQVEQALSAHPEVKAAFFVYPSFYGVCGDLAGCLAAARRHGVTTIVDEAHGAPLPFIAPDLAAARLGADLVIDSWHKSMGSLGQTAVLGCNRPDLHPEHWLTLLQTSSPSYPLLASLDAARAEWQEQAVAWAGQLRQERRLLENALAGAANLRLIDGADLPAGFAYDDTKALLYSAVGHSGGQIAGKLRECGLEPEFAAGRFALLLLTYADTAPDSLAASLAAADAKLTAVNPEGAPDPAALPLPEQAITPFYAAHADTKDIPLAAAAGCISAGLLTPYPPGIPAVGMGEVIEAEMVEKLQELMASGGKVQGVAKGNVTVICQKQQ</sequence>
<feature type="domain" description="Orn/Lys/Arg decarboxylase C-terminal" evidence="7">
    <location>
        <begin position="388"/>
        <end position="445"/>
    </location>
</feature>
<keyword evidence="4" id="KW-0663">Pyridoxal phosphate</keyword>
<proteinExistence type="inferred from homology"/>
<gene>
    <name evidence="8" type="ORF">IAB00_05425</name>
</gene>
<dbReference type="Pfam" id="PF03711">
    <property type="entry name" value="OKR_DC_1_C"/>
    <property type="match status" value="1"/>
</dbReference>
<comment type="caution">
    <text evidence="8">The sequence shown here is derived from an EMBL/GenBank/DDBJ whole genome shotgun (WGS) entry which is preliminary data.</text>
</comment>
<dbReference type="EMBL" id="DVMH01000027">
    <property type="protein sequence ID" value="HIU10664.1"/>
    <property type="molecule type" value="Genomic_DNA"/>
</dbReference>
<keyword evidence="3" id="KW-0210">Decarboxylase</keyword>
<keyword evidence="8" id="KW-0032">Aminotransferase</keyword>
<dbReference type="AlphaFoldDB" id="A0A9D1KYS9"/>
<dbReference type="InterPro" id="IPR036633">
    <property type="entry name" value="Prn/Lys/Arg_de-COase_C_sf"/>
</dbReference>
<evidence type="ECO:0000256" key="1">
    <source>
        <dbReference type="ARBA" id="ARBA00001933"/>
    </source>
</evidence>
<evidence type="ECO:0000256" key="4">
    <source>
        <dbReference type="ARBA" id="ARBA00022898"/>
    </source>
</evidence>
<dbReference type="Proteomes" id="UP000824124">
    <property type="component" value="Unassembled WGS sequence"/>
</dbReference>
<evidence type="ECO:0000256" key="5">
    <source>
        <dbReference type="ARBA" id="ARBA00023239"/>
    </source>
</evidence>
<keyword evidence="8" id="KW-0808">Transferase</keyword>
<evidence type="ECO:0000313" key="8">
    <source>
        <dbReference type="EMBL" id="HIU10664.1"/>
    </source>
</evidence>
<dbReference type="Gene3D" id="3.90.100.10">
    <property type="entry name" value="Orn/Lys/Arg decarboxylase, C-terminal domain"/>
    <property type="match status" value="1"/>
</dbReference>
<protein>
    <submittedName>
        <fullName evidence="8">Aminotransferase class V-fold PLP-dependent enzyme</fullName>
    </submittedName>
</protein>
<dbReference type="InterPro" id="IPR000310">
    <property type="entry name" value="Orn/Lys/Arg_deCO2ase_major_dom"/>
</dbReference>
<dbReference type="InterPro" id="IPR008286">
    <property type="entry name" value="Prn/Lys/Arg_de-COase_C"/>
</dbReference>
<dbReference type="InterPro" id="IPR015421">
    <property type="entry name" value="PyrdxlP-dep_Trfase_major"/>
</dbReference>
<evidence type="ECO:0000313" key="9">
    <source>
        <dbReference type="Proteomes" id="UP000824124"/>
    </source>
</evidence>
<reference evidence="8" key="1">
    <citation type="submission" date="2020-10" db="EMBL/GenBank/DDBJ databases">
        <authorList>
            <person name="Gilroy R."/>
        </authorList>
    </citation>
    <scope>NUCLEOTIDE SEQUENCE</scope>
    <source>
        <strain evidence="8">2830</strain>
    </source>
</reference>
<dbReference type="PANTHER" id="PTHR43277">
    <property type="entry name" value="ARGININE DECARBOXYLASE"/>
    <property type="match status" value="1"/>
</dbReference>
<dbReference type="GO" id="GO:0016831">
    <property type="term" value="F:carboxy-lyase activity"/>
    <property type="evidence" value="ECO:0007669"/>
    <property type="project" value="UniProtKB-KW"/>
</dbReference>
<organism evidence="8 9">
    <name type="scientific">Candidatus Avidehalobacter gallistercoris</name>
    <dbReference type="NCBI Taxonomy" id="2840694"/>
    <lineage>
        <taxon>Bacteria</taxon>
        <taxon>Bacillati</taxon>
        <taxon>Bacillota</taxon>
        <taxon>Clostridia</taxon>
        <taxon>Eubacteriales</taxon>
        <taxon>Peptococcaceae</taxon>
        <taxon>Peptococcaceae incertae sedis</taxon>
        <taxon>Candidatus Avidehalobacter</taxon>
    </lineage>
</organism>
<feature type="domain" description="Orn/Lys/Arg decarboxylases family 1 pyridoxal-P attachment site" evidence="6">
    <location>
        <begin position="6"/>
        <end position="270"/>
    </location>
</feature>